<dbReference type="PANTHER" id="PTHR33204">
    <property type="entry name" value="TRANSCRIPTIONAL REGULATOR, MARR FAMILY"/>
    <property type="match status" value="1"/>
</dbReference>
<evidence type="ECO:0000256" key="3">
    <source>
        <dbReference type="ARBA" id="ARBA00023163"/>
    </source>
</evidence>
<keyword evidence="1" id="KW-0805">Transcription regulation</keyword>
<comment type="caution">
    <text evidence="5">The sequence shown here is derived from an EMBL/GenBank/DDBJ whole genome shotgun (WGS) entry which is preliminary data.</text>
</comment>
<evidence type="ECO:0000256" key="2">
    <source>
        <dbReference type="ARBA" id="ARBA00023125"/>
    </source>
</evidence>
<evidence type="ECO:0000313" key="6">
    <source>
        <dbReference type="Proteomes" id="UP000233293"/>
    </source>
</evidence>
<name>A0A2N3PSP6_9PROT</name>
<keyword evidence="2" id="KW-0238">DNA-binding</keyword>
<dbReference type="EMBL" id="PIUM01000021">
    <property type="protein sequence ID" value="PKU23396.1"/>
    <property type="molecule type" value="Genomic_DNA"/>
</dbReference>
<gene>
    <name evidence="5" type="ORF">CWS72_17260</name>
</gene>
<protein>
    <submittedName>
        <fullName evidence="5">Transcriptional regulator</fullName>
    </submittedName>
</protein>
<evidence type="ECO:0000259" key="4">
    <source>
        <dbReference type="PROSITE" id="PS51118"/>
    </source>
</evidence>
<dbReference type="PROSITE" id="PS51118">
    <property type="entry name" value="HTH_HXLR"/>
    <property type="match status" value="1"/>
</dbReference>
<dbReference type="SUPFAM" id="SSF46785">
    <property type="entry name" value="Winged helix' DNA-binding domain"/>
    <property type="match status" value="1"/>
</dbReference>
<dbReference type="InterPro" id="IPR002577">
    <property type="entry name" value="HTH_HxlR"/>
</dbReference>
<dbReference type="Pfam" id="PF01638">
    <property type="entry name" value="HxlR"/>
    <property type="match status" value="1"/>
</dbReference>
<dbReference type="InterPro" id="IPR036390">
    <property type="entry name" value="WH_DNA-bd_sf"/>
</dbReference>
<feature type="domain" description="HTH hxlR-type" evidence="4">
    <location>
        <begin position="12"/>
        <end position="111"/>
    </location>
</feature>
<evidence type="ECO:0000313" key="5">
    <source>
        <dbReference type="EMBL" id="PKU23396.1"/>
    </source>
</evidence>
<reference evidence="6" key="1">
    <citation type="submission" date="2017-12" db="EMBL/GenBank/DDBJ databases">
        <title>Draft genome sequence of Telmatospirillum siberiense 26-4b1T, an acidotolerant peatland alphaproteobacterium potentially involved in sulfur cycling.</title>
        <authorList>
            <person name="Hausmann B."/>
            <person name="Pjevac P."/>
            <person name="Schreck K."/>
            <person name="Herbold C.W."/>
            <person name="Daims H."/>
            <person name="Wagner M."/>
            <person name="Pester M."/>
            <person name="Loy A."/>
        </authorList>
    </citation>
    <scope>NUCLEOTIDE SEQUENCE [LARGE SCALE GENOMIC DNA]</scope>
    <source>
        <strain evidence="6">26-4b1</strain>
    </source>
</reference>
<dbReference type="Proteomes" id="UP000233293">
    <property type="component" value="Unassembled WGS sequence"/>
</dbReference>
<sequence length="120" mass="13645">MKVKHYVDVPGCPVEVTLDLIDGRWKGVVLFHLLDAGCLRFNALHRRLPGITQRLLTKQLRELEEAGLVSRTVYAEVPPRVEYRVTEEGESLRSIFDALARWGEMRLARHRAAKPKPAGC</sequence>
<dbReference type="AlphaFoldDB" id="A0A2N3PSP6"/>
<evidence type="ECO:0000256" key="1">
    <source>
        <dbReference type="ARBA" id="ARBA00023015"/>
    </source>
</evidence>
<dbReference type="InterPro" id="IPR036388">
    <property type="entry name" value="WH-like_DNA-bd_sf"/>
</dbReference>
<keyword evidence="6" id="KW-1185">Reference proteome</keyword>
<dbReference type="GO" id="GO:0003677">
    <property type="term" value="F:DNA binding"/>
    <property type="evidence" value="ECO:0007669"/>
    <property type="project" value="UniProtKB-KW"/>
</dbReference>
<accession>A0A2N3PSP6</accession>
<dbReference type="OrthoDB" id="9800350at2"/>
<dbReference type="Gene3D" id="1.10.10.10">
    <property type="entry name" value="Winged helix-like DNA-binding domain superfamily/Winged helix DNA-binding domain"/>
    <property type="match status" value="1"/>
</dbReference>
<organism evidence="5 6">
    <name type="scientific">Telmatospirillum siberiense</name>
    <dbReference type="NCBI Taxonomy" id="382514"/>
    <lineage>
        <taxon>Bacteria</taxon>
        <taxon>Pseudomonadati</taxon>
        <taxon>Pseudomonadota</taxon>
        <taxon>Alphaproteobacteria</taxon>
        <taxon>Rhodospirillales</taxon>
        <taxon>Rhodospirillaceae</taxon>
        <taxon>Telmatospirillum</taxon>
    </lineage>
</organism>
<keyword evidence="3" id="KW-0804">Transcription</keyword>
<dbReference type="PANTHER" id="PTHR33204:SF29">
    <property type="entry name" value="TRANSCRIPTIONAL REGULATOR"/>
    <property type="match status" value="1"/>
</dbReference>
<proteinExistence type="predicted"/>